<dbReference type="AlphaFoldDB" id="A0A6P8IU87"/>
<dbReference type="InterPro" id="IPR036179">
    <property type="entry name" value="Ig-like_dom_sf"/>
</dbReference>
<protein>
    <submittedName>
        <fullName evidence="2">Uncharacterized protein LOC116304200</fullName>
    </submittedName>
</protein>
<dbReference type="OrthoDB" id="10524760at2759"/>
<dbReference type="InterPro" id="IPR013783">
    <property type="entry name" value="Ig-like_fold"/>
</dbReference>
<dbReference type="KEGG" id="aten:116304200"/>
<gene>
    <name evidence="2" type="primary">LOC116304200</name>
</gene>
<keyword evidence="1" id="KW-1185">Reference proteome</keyword>
<proteinExistence type="predicted"/>
<dbReference type="Proteomes" id="UP000515163">
    <property type="component" value="Unplaced"/>
</dbReference>
<evidence type="ECO:0000313" key="2">
    <source>
        <dbReference type="RefSeq" id="XP_031569753.1"/>
    </source>
</evidence>
<dbReference type="SUPFAM" id="SSF48726">
    <property type="entry name" value="Immunoglobulin"/>
    <property type="match status" value="1"/>
</dbReference>
<dbReference type="Gene3D" id="2.60.40.10">
    <property type="entry name" value="Immunoglobulins"/>
    <property type="match status" value="1"/>
</dbReference>
<reference evidence="2" key="1">
    <citation type="submission" date="2025-08" db="UniProtKB">
        <authorList>
            <consortium name="RefSeq"/>
        </authorList>
    </citation>
    <scope>IDENTIFICATION</scope>
    <source>
        <tissue evidence="2">Tentacle</tissue>
    </source>
</reference>
<evidence type="ECO:0000313" key="1">
    <source>
        <dbReference type="Proteomes" id="UP000515163"/>
    </source>
</evidence>
<dbReference type="RefSeq" id="XP_031569753.1">
    <property type="nucleotide sequence ID" value="XM_031713893.1"/>
</dbReference>
<sequence length="169" mass="18985">MKDYHVDDRDNELFTTSPEWYYSNTINKTRIAADAKTYVSGRFEWRWYLAPSCPARLRHRLGKESVATLVISNVTTRDNGKYSCSLVLRGGKKPIKSATQLVVTVSISSPGPLTREVGQDVVFMINATNIVGVNWGIRDGNTNKLQQGLINYNKADGIQLDKKINSTSW</sequence>
<organism evidence="1 2">
    <name type="scientific">Actinia tenebrosa</name>
    <name type="common">Australian red waratah sea anemone</name>
    <dbReference type="NCBI Taxonomy" id="6105"/>
    <lineage>
        <taxon>Eukaryota</taxon>
        <taxon>Metazoa</taxon>
        <taxon>Cnidaria</taxon>
        <taxon>Anthozoa</taxon>
        <taxon>Hexacorallia</taxon>
        <taxon>Actiniaria</taxon>
        <taxon>Actiniidae</taxon>
        <taxon>Actinia</taxon>
    </lineage>
</organism>
<name>A0A6P8IU87_ACTTE</name>
<dbReference type="GeneID" id="116304200"/>
<dbReference type="InParanoid" id="A0A6P8IU87"/>
<accession>A0A6P8IU87</accession>